<dbReference type="PANTHER" id="PTHR30221:SF1">
    <property type="entry name" value="SMALL-CONDUCTANCE MECHANOSENSITIVE CHANNEL"/>
    <property type="match status" value="1"/>
</dbReference>
<keyword evidence="4 7" id="KW-0812">Transmembrane</keyword>
<feature type="domain" description="Mechanosensitive ion channel MscS C-terminal" evidence="9">
    <location>
        <begin position="171"/>
        <end position="252"/>
    </location>
</feature>
<evidence type="ECO:0000256" key="2">
    <source>
        <dbReference type="ARBA" id="ARBA00008017"/>
    </source>
</evidence>
<dbReference type="AlphaFoldDB" id="A0AAW8B2I7"/>
<dbReference type="Pfam" id="PF21082">
    <property type="entry name" value="MS_channel_3rd"/>
    <property type="match status" value="1"/>
</dbReference>
<evidence type="ECO:0000256" key="3">
    <source>
        <dbReference type="ARBA" id="ARBA00022475"/>
    </source>
</evidence>
<keyword evidence="7" id="KW-0406">Ion transport</keyword>
<dbReference type="SUPFAM" id="SSF82689">
    <property type="entry name" value="Mechanosensitive channel protein MscS (YggB), C-terminal domain"/>
    <property type="match status" value="1"/>
</dbReference>
<protein>
    <recommendedName>
        <fullName evidence="7">Small-conductance mechanosensitive channel</fullName>
    </recommendedName>
</protein>
<dbReference type="InterPro" id="IPR006685">
    <property type="entry name" value="MscS_channel_2nd"/>
</dbReference>
<feature type="domain" description="Mechanosensitive ion channel MscS" evidence="8">
    <location>
        <begin position="98"/>
        <end position="163"/>
    </location>
</feature>
<evidence type="ECO:0000259" key="9">
    <source>
        <dbReference type="Pfam" id="PF21082"/>
    </source>
</evidence>
<feature type="transmembrane region" description="Helical" evidence="7">
    <location>
        <begin position="81"/>
        <end position="109"/>
    </location>
</feature>
<dbReference type="Pfam" id="PF00924">
    <property type="entry name" value="MS_channel_2nd"/>
    <property type="match status" value="1"/>
</dbReference>
<dbReference type="EMBL" id="JAUUUU010000001">
    <property type="protein sequence ID" value="MDP1520141.1"/>
    <property type="molecule type" value="Genomic_DNA"/>
</dbReference>
<feature type="transmembrane region" description="Helical" evidence="7">
    <location>
        <begin position="52"/>
        <end position="75"/>
    </location>
</feature>
<dbReference type="GO" id="GO:0008381">
    <property type="term" value="F:mechanosensitive monoatomic ion channel activity"/>
    <property type="evidence" value="ECO:0007669"/>
    <property type="project" value="InterPro"/>
</dbReference>
<comment type="subunit">
    <text evidence="7">Homoheptamer.</text>
</comment>
<keyword evidence="6 7" id="KW-0472">Membrane</keyword>
<dbReference type="InterPro" id="IPR049278">
    <property type="entry name" value="MS_channel_C"/>
</dbReference>
<keyword evidence="7" id="KW-0407">Ion channel</keyword>
<keyword evidence="7" id="KW-0997">Cell inner membrane</keyword>
<evidence type="ECO:0000256" key="6">
    <source>
        <dbReference type="ARBA" id="ARBA00023136"/>
    </source>
</evidence>
<organism evidence="11 12">
    <name type="scientific">Porticoccus litoralis</name>
    <dbReference type="NCBI Taxonomy" id="434086"/>
    <lineage>
        <taxon>Bacteria</taxon>
        <taxon>Pseudomonadati</taxon>
        <taxon>Pseudomonadota</taxon>
        <taxon>Gammaproteobacteria</taxon>
        <taxon>Cellvibrionales</taxon>
        <taxon>Porticoccaceae</taxon>
        <taxon>Porticoccus</taxon>
    </lineage>
</organism>
<accession>A0AAW8B2I7</accession>
<comment type="caution">
    <text evidence="7">Lacks conserved residue(s) required for the propagation of feature annotation.</text>
</comment>
<dbReference type="Proteomes" id="UP001178354">
    <property type="component" value="Unassembled WGS sequence"/>
</dbReference>
<sequence length="268" mass="28975">METLGNMILYYGFKVLMAIVILVVGKYVAKWLSKTVETMMRKKEVDVAIQHFVSALVYYALLVFVVIAALGQVGIQTASFIAVIGAAGLAVGLALQGSLANFAAGVLILMFKPFRVGDFVEVAGVAGAVSKILVFTTELNTGDNKRVIIPNGQVMGGTITNFSANDTRRVDLIMGISYGDDIDKAKAVLQEVVSADERVLQDPAPTIAVVELADSSVNFVVRPWVNKADYWGVYFGLTEAVKKRFDQEGISIPFPQTDVHLHKVADNT</sequence>
<reference evidence="11" key="1">
    <citation type="journal article" date="2010" name="Int. J. Syst. Evol. Microbiol.">
        <title>Porticoccus litoralis gen. nov., sp. nov., a gammaproteobacterium isolated from the Yellow Sea.</title>
        <authorList>
            <person name="Oh H.M."/>
            <person name="Kim H."/>
            <person name="Kim K.M."/>
            <person name="Min G.S."/>
            <person name="Cho J.C."/>
        </authorList>
    </citation>
    <scope>NUCLEOTIDE SEQUENCE</scope>
    <source>
        <strain evidence="11">DSM 25064</strain>
    </source>
</reference>
<dbReference type="InterPro" id="IPR049142">
    <property type="entry name" value="MS_channel_1st"/>
</dbReference>
<evidence type="ECO:0000259" key="8">
    <source>
        <dbReference type="Pfam" id="PF00924"/>
    </source>
</evidence>
<dbReference type="PANTHER" id="PTHR30221">
    <property type="entry name" value="SMALL-CONDUCTANCE MECHANOSENSITIVE CHANNEL"/>
    <property type="match status" value="1"/>
</dbReference>
<comment type="caution">
    <text evidence="11">The sequence shown here is derived from an EMBL/GenBank/DDBJ whole genome shotgun (WGS) entry which is preliminary data.</text>
</comment>
<evidence type="ECO:0000256" key="5">
    <source>
        <dbReference type="ARBA" id="ARBA00022989"/>
    </source>
</evidence>
<dbReference type="InterPro" id="IPR045275">
    <property type="entry name" value="MscS_archaea/bacteria_type"/>
</dbReference>
<dbReference type="Gene3D" id="3.30.70.100">
    <property type="match status" value="1"/>
</dbReference>
<dbReference type="InterPro" id="IPR010920">
    <property type="entry name" value="LSM_dom_sf"/>
</dbReference>
<dbReference type="RefSeq" id="WP_305169666.1">
    <property type="nucleotide sequence ID" value="NZ_JAUUUU010000001.1"/>
</dbReference>
<dbReference type="SUPFAM" id="SSF50182">
    <property type="entry name" value="Sm-like ribonucleoproteins"/>
    <property type="match status" value="1"/>
</dbReference>
<name>A0AAW8B2I7_9GAMM</name>
<evidence type="ECO:0000313" key="11">
    <source>
        <dbReference type="EMBL" id="MDP1520141.1"/>
    </source>
</evidence>
<evidence type="ECO:0000256" key="4">
    <source>
        <dbReference type="ARBA" id="ARBA00022692"/>
    </source>
</evidence>
<feature type="transmembrane region" description="Helical" evidence="7">
    <location>
        <begin position="12"/>
        <end position="32"/>
    </location>
</feature>
<dbReference type="SUPFAM" id="SSF82861">
    <property type="entry name" value="Mechanosensitive channel protein MscS (YggB), transmembrane region"/>
    <property type="match status" value="1"/>
</dbReference>
<comment type="function">
    <text evidence="7">Mechanosensitive channel that participates in the regulation of osmotic pressure changes within the cell, opening in response to stretch forces in the membrane lipid bilayer, without the need for other proteins. Contributes to normal resistance to hypoosmotic shock. Forms an ion channel of 1.0 nanosiemens conductance with a slight preference for anions.</text>
</comment>
<dbReference type="InterPro" id="IPR011014">
    <property type="entry name" value="MscS_channel_TM-2"/>
</dbReference>
<feature type="domain" description="Mechanosensitive ion channel transmembrane helices 2/3" evidence="10">
    <location>
        <begin position="56"/>
        <end position="96"/>
    </location>
</feature>
<dbReference type="Pfam" id="PF05552">
    <property type="entry name" value="MS_channel_1st_1"/>
    <property type="match status" value="1"/>
</dbReference>
<dbReference type="InterPro" id="IPR011066">
    <property type="entry name" value="MscS_channel_C_sf"/>
</dbReference>
<evidence type="ECO:0000256" key="7">
    <source>
        <dbReference type="RuleBase" id="RU369025"/>
    </source>
</evidence>
<keyword evidence="7" id="KW-0813">Transport</keyword>
<comment type="similarity">
    <text evidence="2 7">Belongs to the MscS (TC 1.A.23) family.</text>
</comment>
<dbReference type="GO" id="GO:0005886">
    <property type="term" value="C:plasma membrane"/>
    <property type="evidence" value="ECO:0007669"/>
    <property type="project" value="UniProtKB-SubCell"/>
</dbReference>
<evidence type="ECO:0000259" key="10">
    <source>
        <dbReference type="Pfam" id="PF21088"/>
    </source>
</evidence>
<evidence type="ECO:0000256" key="1">
    <source>
        <dbReference type="ARBA" id="ARBA00004651"/>
    </source>
</evidence>
<dbReference type="InterPro" id="IPR023408">
    <property type="entry name" value="MscS_beta-dom_sf"/>
</dbReference>
<dbReference type="InterPro" id="IPR008910">
    <property type="entry name" value="MSC_TM_helix"/>
</dbReference>
<evidence type="ECO:0000313" key="12">
    <source>
        <dbReference type="Proteomes" id="UP001178354"/>
    </source>
</evidence>
<keyword evidence="12" id="KW-1185">Reference proteome</keyword>
<keyword evidence="3" id="KW-1003">Cell membrane</keyword>
<proteinExistence type="inferred from homology"/>
<dbReference type="Pfam" id="PF21088">
    <property type="entry name" value="MS_channel_1st"/>
    <property type="match status" value="1"/>
</dbReference>
<dbReference type="Gene3D" id="1.10.287.1260">
    <property type="match status" value="1"/>
</dbReference>
<gene>
    <name evidence="11" type="ORF">Q8A57_04080</name>
</gene>
<keyword evidence="5 7" id="KW-1133">Transmembrane helix</keyword>
<dbReference type="Gene3D" id="2.30.30.60">
    <property type="match status" value="1"/>
</dbReference>
<comment type="subcellular location">
    <subcellularLocation>
        <location evidence="7">Cell inner membrane</location>
        <topology evidence="7">Multi-pass membrane protein</topology>
    </subcellularLocation>
    <subcellularLocation>
        <location evidence="1">Cell membrane</location>
        <topology evidence="1">Multi-pass membrane protein</topology>
    </subcellularLocation>
</comment>
<reference evidence="11" key="2">
    <citation type="submission" date="2023-08" db="EMBL/GenBank/DDBJ databases">
        <authorList>
            <person name="Luo J."/>
        </authorList>
    </citation>
    <scope>NUCLEOTIDE SEQUENCE</scope>
    <source>
        <strain evidence="11">DSM 25064</strain>
    </source>
</reference>